<name>A0A7I8VMJ4_9ANNE</name>
<organism evidence="3 4">
    <name type="scientific">Dimorphilus gyrociliatus</name>
    <dbReference type="NCBI Taxonomy" id="2664684"/>
    <lineage>
        <taxon>Eukaryota</taxon>
        <taxon>Metazoa</taxon>
        <taxon>Spiralia</taxon>
        <taxon>Lophotrochozoa</taxon>
        <taxon>Annelida</taxon>
        <taxon>Polychaeta</taxon>
        <taxon>Polychaeta incertae sedis</taxon>
        <taxon>Dinophilidae</taxon>
        <taxon>Dimorphilus</taxon>
    </lineage>
</organism>
<protein>
    <recommendedName>
        <fullName evidence="2">Biogenesis of lysosome-related organelles complex 1 subunit 5</fullName>
    </recommendedName>
</protein>
<reference evidence="3 4" key="1">
    <citation type="submission" date="2020-08" db="EMBL/GenBank/DDBJ databases">
        <authorList>
            <person name="Hejnol A."/>
        </authorList>
    </citation>
    <scope>NUCLEOTIDE SEQUENCE [LARGE SCALE GENOMIC DNA]</scope>
</reference>
<evidence type="ECO:0000313" key="3">
    <source>
        <dbReference type="EMBL" id="CAD5116694.1"/>
    </source>
</evidence>
<evidence type="ECO:0000313" key="4">
    <source>
        <dbReference type="Proteomes" id="UP000549394"/>
    </source>
</evidence>
<dbReference type="AlphaFoldDB" id="A0A7I8VMJ4"/>
<dbReference type="GO" id="GO:0030133">
    <property type="term" value="C:transport vesicle"/>
    <property type="evidence" value="ECO:0007669"/>
    <property type="project" value="InterPro"/>
</dbReference>
<gene>
    <name evidence="3" type="ORF">DGYR_LOCUS5294</name>
</gene>
<dbReference type="EMBL" id="CAJFCJ010000006">
    <property type="protein sequence ID" value="CAD5116694.1"/>
    <property type="molecule type" value="Genomic_DNA"/>
</dbReference>
<evidence type="ECO:0000256" key="1">
    <source>
        <dbReference type="ARBA" id="ARBA00010754"/>
    </source>
</evidence>
<dbReference type="Proteomes" id="UP000549394">
    <property type="component" value="Unassembled WGS sequence"/>
</dbReference>
<dbReference type="PANTHER" id="PTHR31784">
    <property type="entry name" value="BIOGENESIS OF LYSOSOME-RELATED ORGANELLES COMPLEX 1 SUBUNIT 5"/>
    <property type="match status" value="1"/>
</dbReference>
<dbReference type="PANTHER" id="PTHR31784:SF2">
    <property type="entry name" value="BIOGENESIS OF LYSOSOME-RELATED ORGANELLES COMPLEX 1 SUBUNIT 5"/>
    <property type="match status" value="1"/>
</dbReference>
<sequence length="151" mass="17625">MSENTGTFEDIRQVFSRILDHKPVIQGEVAYFYQSFNERVEQNALDLQKSLDQVQQSTKTLGITLPETMQLELPDLHSKLNELNDCCRAALDNIEVKDLSSERSRRIEDWSMFMKDMCRQSQNVDDDVSNQLNQVSEYYLKLEKDLELSKP</sequence>
<dbReference type="GO" id="GO:0031083">
    <property type="term" value="C:BLOC-1 complex"/>
    <property type="evidence" value="ECO:0007669"/>
    <property type="project" value="InterPro"/>
</dbReference>
<dbReference type="Pfam" id="PF14942">
    <property type="entry name" value="Muted"/>
    <property type="match status" value="1"/>
</dbReference>
<dbReference type="OrthoDB" id="18964at2759"/>
<comment type="similarity">
    <text evidence="1">Belongs to the BLOC1S5 family.</text>
</comment>
<proteinExistence type="inferred from homology"/>
<keyword evidence="4" id="KW-1185">Reference proteome</keyword>
<dbReference type="InterPro" id="IPR017243">
    <property type="entry name" value="Bloc1s5"/>
</dbReference>
<evidence type="ECO:0000256" key="2">
    <source>
        <dbReference type="ARBA" id="ARBA00019580"/>
    </source>
</evidence>
<accession>A0A7I8VMJ4</accession>
<comment type="caution">
    <text evidence="3">The sequence shown here is derived from an EMBL/GenBank/DDBJ whole genome shotgun (WGS) entry which is preliminary data.</text>
</comment>